<evidence type="ECO:0000256" key="7">
    <source>
        <dbReference type="SAM" id="MobiDB-lite"/>
    </source>
</evidence>
<proteinExistence type="inferred from homology"/>
<evidence type="ECO:0000256" key="4">
    <source>
        <dbReference type="ARBA" id="ARBA00022989"/>
    </source>
</evidence>
<dbReference type="NCBIfam" id="TIGR01933">
    <property type="entry name" value="hflK"/>
    <property type="match status" value="1"/>
</dbReference>
<dbReference type="GO" id="GO:0008233">
    <property type="term" value="F:peptidase activity"/>
    <property type="evidence" value="ECO:0007669"/>
    <property type="project" value="UniProtKB-KW"/>
</dbReference>
<keyword evidence="9" id="KW-0645">Protease</keyword>
<dbReference type="GO" id="GO:0006508">
    <property type="term" value="P:proteolysis"/>
    <property type="evidence" value="ECO:0007669"/>
    <property type="project" value="UniProtKB-KW"/>
</dbReference>
<organism evidence="9 10">
    <name type="scientific">Paucidesulfovibrio gracilis DSM 16080</name>
    <dbReference type="NCBI Taxonomy" id="1121449"/>
    <lineage>
        <taxon>Bacteria</taxon>
        <taxon>Pseudomonadati</taxon>
        <taxon>Thermodesulfobacteriota</taxon>
        <taxon>Desulfovibrionia</taxon>
        <taxon>Desulfovibrionales</taxon>
        <taxon>Desulfovibrionaceae</taxon>
        <taxon>Paucidesulfovibrio</taxon>
    </lineage>
</organism>
<dbReference type="InterPro" id="IPR050710">
    <property type="entry name" value="Band7/mec-2_domain"/>
</dbReference>
<evidence type="ECO:0000256" key="1">
    <source>
        <dbReference type="ARBA" id="ARBA00004167"/>
    </source>
</evidence>
<comment type="subunit">
    <text evidence="6">HflC and HflK may interact to form a multimeric complex.</text>
</comment>
<keyword evidence="9" id="KW-0378">Hydrolase</keyword>
<dbReference type="InterPro" id="IPR001107">
    <property type="entry name" value="Band_7"/>
</dbReference>
<dbReference type="STRING" id="1121449.SAMN02745704_01860"/>
<dbReference type="Proteomes" id="UP000190027">
    <property type="component" value="Unassembled WGS sequence"/>
</dbReference>
<comment type="function">
    <text evidence="6">HflC and HflK could encode or regulate a protease.</text>
</comment>
<keyword evidence="5 6" id="KW-0472">Membrane</keyword>
<comment type="similarity">
    <text evidence="2 6">Belongs to the band 7/mec-2 family. HflK subfamily.</text>
</comment>
<protein>
    <recommendedName>
        <fullName evidence="6">Protein HflK</fullName>
    </recommendedName>
</protein>
<evidence type="ECO:0000313" key="9">
    <source>
        <dbReference type="EMBL" id="SKA85427.1"/>
    </source>
</evidence>
<feature type="transmembrane region" description="Helical" evidence="6">
    <location>
        <begin position="21"/>
        <end position="39"/>
    </location>
</feature>
<evidence type="ECO:0000256" key="5">
    <source>
        <dbReference type="ARBA" id="ARBA00023136"/>
    </source>
</evidence>
<dbReference type="GO" id="GO:0016020">
    <property type="term" value="C:membrane"/>
    <property type="evidence" value="ECO:0007669"/>
    <property type="project" value="UniProtKB-SubCell"/>
</dbReference>
<evidence type="ECO:0000256" key="2">
    <source>
        <dbReference type="ARBA" id="ARBA00006971"/>
    </source>
</evidence>
<accession>A0A1T4X7N2</accession>
<dbReference type="Pfam" id="PF01145">
    <property type="entry name" value="Band_7"/>
    <property type="match status" value="1"/>
</dbReference>
<reference evidence="9 10" key="1">
    <citation type="submission" date="2017-02" db="EMBL/GenBank/DDBJ databases">
        <authorList>
            <person name="Peterson S.W."/>
        </authorList>
    </citation>
    <scope>NUCLEOTIDE SEQUENCE [LARGE SCALE GENOMIC DNA]</scope>
    <source>
        <strain evidence="9 10">DSM 16080</strain>
    </source>
</reference>
<keyword evidence="10" id="KW-1185">Reference proteome</keyword>
<dbReference type="EMBL" id="FUYC01000008">
    <property type="protein sequence ID" value="SKA85427.1"/>
    <property type="molecule type" value="Genomic_DNA"/>
</dbReference>
<gene>
    <name evidence="9" type="ORF">SAMN02745704_01860</name>
</gene>
<evidence type="ECO:0000259" key="8">
    <source>
        <dbReference type="SMART" id="SM00244"/>
    </source>
</evidence>
<dbReference type="InterPro" id="IPR010201">
    <property type="entry name" value="HflK"/>
</dbReference>
<comment type="subcellular location">
    <subcellularLocation>
        <location evidence="1">Membrane</location>
        <topology evidence="1">Single-pass membrane protein</topology>
    </subcellularLocation>
</comment>
<feature type="region of interest" description="Disordered" evidence="7">
    <location>
        <begin position="319"/>
        <end position="339"/>
    </location>
</feature>
<feature type="domain" description="Band 7" evidence="8">
    <location>
        <begin position="33"/>
        <end position="215"/>
    </location>
</feature>
<name>A0A1T4X7N2_9BACT</name>
<evidence type="ECO:0000256" key="3">
    <source>
        <dbReference type="ARBA" id="ARBA00022692"/>
    </source>
</evidence>
<dbReference type="SUPFAM" id="SSF117892">
    <property type="entry name" value="Band 7/SPFH domain"/>
    <property type="match status" value="1"/>
</dbReference>
<dbReference type="InterPro" id="IPR036013">
    <property type="entry name" value="Band_7/SPFH_dom_sf"/>
</dbReference>
<dbReference type="AlphaFoldDB" id="A0A1T4X7N2"/>
<keyword evidence="4 6" id="KW-1133">Transmembrane helix</keyword>
<dbReference type="CDD" id="cd03404">
    <property type="entry name" value="SPFH_HflK"/>
    <property type="match status" value="1"/>
</dbReference>
<dbReference type="SMART" id="SM00244">
    <property type="entry name" value="PHB"/>
    <property type="match status" value="1"/>
</dbReference>
<dbReference type="PANTHER" id="PTHR43327:SF2">
    <property type="entry name" value="MODULATOR OF FTSH PROTEASE HFLK"/>
    <property type="match status" value="1"/>
</dbReference>
<evidence type="ECO:0000256" key="6">
    <source>
        <dbReference type="RuleBase" id="RU364113"/>
    </source>
</evidence>
<dbReference type="Gene3D" id="3.30.479.30">
    <property type="entry name" value="Band 7 domain"/>
    <property type="match status" value="1"/>
</dbReference>
<evidence type="ECO:0000313" key="10">
    <source>
        <dbReference type="Proteomes" id="UP000190027"/>
    </source>
</evidence>
<keyword evidence="3 6" id="KW-0812">Transmembrane</keyword>
<dbReference type="PANTHER" id="PTHR43327">
    <property type="entry name" value="STOMATIN-LIKE PROTEIN 2, MITOCHONDRIAL"/>
    <property type="match status" value="1"/>
</dbReference>
<sequence length="339" mass="38230">MDEFSEKLKQFKNFKFPGFKLLIVAVVVLWLLTGIFIVGPAERGVVKRFGEFNRETGPGLHYHVPYPIESVITLNVDQVRRIEIGFRSASQDRNFQQGQTRSVEDESLMLTGDENIVDVQFSIQYQVADAMSYLFNVDGPDATVKSAAEAAMREVIGKNRIDAALTTDKQRIMNQTQELMQHILDMYQTGILLVNLQMQNVHPPNEVIDAFKDVVSAREDRDRLRNEAEAYRRDILPRAKGRAEAMIREAEAFKAMQVLGAEGDASRFKAVADEYKKAKDVTRTRLYLETMEHVLQNPNTEKLILSDDALQKAVPYLPLGQLPDARPRTGGAKTQGGAQ</sequence>